<evidence type="ECO:0000313" key="3">
    <source>
        <dbReference type="EMBL" id="KAK3490669.1"/>
    </source>
</evidence>
<keyword evidence="1" id="KW-0812">Transmembrane</keyword>
<dbReference type="AlphaFoldDB" id="A0AAJ0I5J9"/>
<evidence type="ECO:0000256" key="1">
    <source>
        <dbReference type="SAM" id="Phobius"/>
    </source>
</evidence>
<keyword evidence="4" id="KW-1185">Reference proteome</keyword>
<feature type="chain" id="PRO_5042481394" evidence="2">
    <location>
        <begin position="24"/>
        <end position="73"/>
    </location>
</feature>
<organism evidence="3 4">
    <name type="scientific">Neurospora hispaniola</name>
    <dbReference type="NCBI Taxonomy" id="588809"/>
    <lineage>
        <taxon>Eukaryota</taxon>
        <taxon>Fungi</taxon>
        <taxon>Dikarya</taxon>
        <taxon>Ascomycota</taxon>
        <taxon>Pezizomycotina</taxon>
        <taxon>Sordariomycetes</taxon>
        <taxon>Sordariomycetidae</taxon>
        <taxon>Sordariales</taxon>
        <taxon>Sordariaceae</taxon>
        <taxon>Neurospora</taxon>
    </lineage>
</organism>
<feature type="signal peptide" evidence="2">
    <location>
        <begin position="1"/>
        <end position="23"/>
    </location>
</feature>
<gene>
    <name evidence="3" type="ORF">B0T23DRAFT_382242</name>
</gene>
<sequence>MASIGNILVLFLFNLIFPPPGYCSYTSLYFWDSCGLFWKSLKFDIEDLFFFFFLFSFIFLVGSHRIDTIDTDL</sequence>
<feature type="transmembrane region" description="Helical" evidence="1">
    <location>
        <begin position="47"/>
        <end position="66"/>
    </location>
</feature>
<comment type="caution">
    <text evidence="3">The sequence shown here is derived from an EMBL/GenBank/DDBJ whole genome shotgun (WGS) entry which is preliminary data.</text>
</comment>
<protein>
    <submittedName>
        <fullName evidence="3">Uncharacterized protein</fullName>
    </submittedName>
</protein>
<proteinExistence type="predicted"/>
<dbReference type="GeneID" id="87874941"/>
<keyword evidence="1" id="KW-0472">Membrane</keyword>
<evidence type="ECO:0000256" key="2">
    <source>
        <dbReference type="SAM" id="SignalP"/>
    </source>
</evidence>
<name>A0AAJ0I5J9_9PEZI</name>
<dbReference type="Proteomes" id="UP001285908">
    <property type="component" value="Unassembled WGS sequence"/>
</dbReference>
<dbReference type="RefSeq" id="XP_062691852.1">
    <property type="nucleotide sequence ID" value="XM_062837319.1"/>
</dbReference>
<reference evidence="3 4" key="1">
    <citation type="journal article" date="2023" name="Mol. Phylogenet. Evol.">
        <title>Genome-scale phylogeny and comparative genomics of the fungal order Sordariales.</title>
        <authorList>
            <person name="Hensen N."/>
            <person name="Bonometti L."/>
            <person name="Westerberg I."/>
            <person name="Brannstrom I.O."/>
            <person name="Guillou S."/>
            <person name="Cros-Aarteil S."/>
            <person name="Calhoun S."/>
            <person name="Haridas S."/>
            <person name="Kuo A."/>
            <person name="Mondo S."/>
            <person name="Pangilinan J."/>
            <person name="Riley R."/>
            <person name="LaButti K."/>
            <person name="Andreopoulos B."/>
            <person name="Lipzen A."/>
            <person name="Chen C."/>
            <person name="Yan M."/>
            <person name="Daum C."/>
            <person name="Ng V."/>
            <person name="Clum A."/>
            <person name="Steindorff A."/>
            <person name="Ohm R.A."/>
            <person name="Martin F."/>
            <person name="Silar P."/>
            <person name="Natvig D.O."/>
            <person name="Lalanne C."/>
            <person name="Gautier V."/>
            <person name="Ament-Velasquez S.L."/>
            <person name="Kruys A."/>
            <person name="Hutchinson M.I."/>
            <person name="Powell A.J."/>
            <person name="Barry K."/>
            <person name="Miller A.N."/>
            <person name="Grigoriev I.V."/>
            <person name="Debuchy R."/>
            <person name="Gladieux P."/>
            <person name="Hiltunen Thoren M."/>
            <person name="Johannesson H."/>
        </authorList>
    </citation>
    <scope>NUCLEOTIDE SEQUENCE [LARGE SCALE GENOMIC DNA]</scope>
    <source>
        <strain evidence="3 4">FGSC 10403</strain>
    </source>
</reference>
<accession>A0AAJ0I5J9</accession>
<evidence type="ECO:0000313" key="4">
    <source>
        <dbReference type="Proteomes" id="UP001285908"/>
    </source>
</evidence>
<dbReference type="EMBL" id="JAULSX010000005">
    <property type="protein sequence ID" value="KAK3490669.1"/>
    <property type="molecule type" value="Genomic_DNA"/>
</dbReference>
<keyword evidence="1" id="KW-1133">Transmembrane helix</keyword>
<keyword evidence="2" id="KW-0732">Signal</keyword>